<sequence length="332" mass="37080">MPSLAELKRATQQALDWLWEWYWSQLEPAFGLPTSVSTNGLLDNDTGVTDKLQNILKTYVKGRKSEIKAKRRGDVCTSASTALSTYTLRFSASATSLPSSMTQDALLQLLVEERQILPADKKLGSSMSGAFLVWNSLLLAFCGVNTAFFQSLLDAVMKAMNDVELRDEEREGMCEWAAHMLCSSEWRDARGGQERAIREKVLGNCMTELGVWNLRLAEKIVDSMETGEAELWRAILDASRSGLEEDESMIIDEDEQAKEEVKDTQDEGRGRDMEVVVDVEKVVEAMPVSVPQPVPVPQRIEVGEKIKGPQKVVGLWKPKPIGWLPEGWDEDA</sequence>
<dbReference type="PANTHER" id="PTHR15002:SF0">
    <property type="entry name" value="RIBOSOMAL BIOGENESIS PROTEIN LAS1L"/>
    <property type="match status" value="1"/>
</dbReference>
<keyword evidence="1" id="KW-0812">Transmembrane</keyword>
<name>A0ABR3R241_9PLEO</name>
<dbReference type="InterPro" id="IPR007174">
    <property type="entry name" value="Las1"/>
</dbReference>
<keyword evidence="1" id="KW-0472">Membrane</keyword>
<dbReference type="EMBL" id="JAKIXB020000022">
    <property type="protein sequence ID" value="KAL1598447.1"/>
    <property type="molecule type" value="Genomic_DNA"/>
</dbReference>
<comment type="caution">
    <text evidence="2">The sequence shown here is derived from an EMBL/GenBank/DDBJ whole genome shotgun (WGS) entry which is preliminary data.</text>
</comment>
<dbReference type="PANTHER" id="PTHR15002">
    <property type="entry name" value="RIBOSOMAL BIOGENESIS PROTEIN LAS1L"/>
    <property type="match status" value="1"/>
</dbReference>
<feature type="transmembrane region" description="Helical" evidence="1">
    <location>
        <begin position="131"/>
        <end position="153"/>
    </location>
</feature>
<accession>A0ABR3R241</accession>
<keyword evidence="3" id="KW-1185">Reference proteome</keyword>
<evidence type="ECO:0000256" key="1">
    <source>
        <dbReference type="SAM" id="Phobius"/>
    </source>
</evidence>
<evidence type="ECO:0000313" key="3">
    <source>
        <dbReference type="Proteomes" id="UP001521222"/>
    </source>
</evidence>
<dbReference type="Proteomes" id="UP001521222">
    <property type="component" value="Unassembled WGS sequence"/>
</dbReference>
<gene>
    <name evidence="2" type="primary">LAS1</name>
    <name evidence="2" type="ORF">SLS59_006731</name>
</gene>
<protein>
    <submittedName>
        <fullName evidence="2">rRNA-processing protein las1</fullName>
    </submittedName>
</protein>
<reference evidence="2 3" key="1">
    <citation type="submission" date="2024-02" db="EMBL/GenBank/DDBJ databases">
        <title>De novo assembly and annotation of 12 fungi associated with fruit tree decline syndrome in Ontario, Canada.</title>
        <authorList>
            <person name="Sulman M."/>
            <person name="Ellouze W."/>
            <person name="Ilyukhin E."/>
        </authorList>
    </citation>
    <scope>NUCLEOTIDE SEQUENCE [LARGE SCALE GENOMIC DNA]</scope>
    <source>
        <strain evidence="2 3">M97-236</strain>
    </source>
</reference>
<proteinExistence type="predicted"/>
<evidence type="ECO:0000313" key="2">
    <source>
        <dbReference type="EMBL" id="KAL1598447.1"/>
    </source>
</evidence>
<organism evidence="2 3">
    <name type="scientific">Nothophoma quercina</name>
    <dbReference type="NCBI Taxonomy" id="749835"/>
    <lineage>
        <taxon>Eukaryota</taxon>
        <taxon>Fungi</taxon>
        <taxon>Dikarya</taxon>
        <taxon>Ascomycota</taxon>
        <taxon>Pezizomycotina</taxon>
        <taxon>Dothideomycetes</taxon>
        <taxon>Pleosporomycetidae</taxon>
        <taxon>Pleosporales</taxon>
        <taxon>Pleosporineae</taxon>
        <taxon>Didymellaceae</taxon>
        <taxon>Nothophoma</taxon>
    </lineage>
</organism>
<keyword evidence="1" id="KW-1133">Transmembrane helix</keyword>